<gene>
    <name evidence="2" type="ORF">CJU94_14355</name>
</gene>
<keyword evidence="1" id="KW-1133">Transmembrane helix</keyword>
<dbReference type="OrthoDB" id="9007359at2"/>
<name>A0A248VLG3_9BURK</name>
<feature type="transmembrane region" description="Helical" evidence="1">
    <location>
        <begin position="12"/>
        <end position="34"/>
    </location>
</feature>
<keyword evidence="1" id="KW-0812">Transmembrane</keyword>
<evidence type="ECO:0000256" key="1">
    <source>
        <dbReference type="SAM" id="Phobius"/>
    </source>
</evidence>
<dbReference type="RefSeq" id="WP_095419246.1">
    <property type="nucleotide sequence ID" value="NZ_CP022989.1"/>
</dbReference>
<keyword evidence="1" id="KW-0472">Membrane</keyword>
<organism evidence="2 3">
    <name type="scientific">Paraburkholderia aromaticivorans</name>
    <dbReference type="NCBI Taxonomy" id="2026199"/>
    <lineage>
        <taxon>Bacteria</taxon>
        <taxon>Pseudomonadati</taxon>
        <taxon>Pseudomonadota</taxon>
        <taxon>Betaproteobacteria</taxon>
        <taxon>Burkholderiales</taxon>
        <taxon>Burkholderiaceae</taxon>
        <taxon>Paraburkholderia</taxon>
    </lineage>
</organism>
<keyword evidence="3" id="KW-1185">Reference proteome</keyword>
<evidence type="ECO:0000313" key="2">
    <source>
        <dbReference type="EMBL" id="ASV99229.1"/>
    </source>
</evidence>
<sequence>MKPVTVDMLRAHLMVASLTAMGAEVLVCLGLLLLPVSRYAFGSTSFRLLAVAVIVSGVIVTRHVAHLAFEFALRGHYASGGGRPAQSVAIASNCPRRWLVILHLRLAGRPFELAEH</sequence>
<reference evidence="2 3" key="1">
    <citation type="submission" date="2017-08" db="EMBL/GenBank/DDBJ databases">
        <title>Identification and genetic characteristics of simultaneous BTEX- and naphthalene-degrading Paraburkholderia sp. BN5 isolated from petroleum-contaminated soil.</title>
        <authorList>
            <person name="Lee Y."/>
            <person name="Jeon C.O."/>
        </authorList>
    </citation>
    <scope>NUCLEOTIDE SEQUENCE [LARGE SCALE GENOMIC DNA]</scope>
    <source>
        <strain evidence="2 3">BN5</strain>
    </source>
</reference>
<accession>A0A248VLG3</accession>
<evidence type="ECO:0000313" key="3">
    <source>
        <dbReference type="Proteomes" id="UP000215158"/>
    </source>
</evidence>
<dbReference type="AlphaFoldDB" id="A0A248VLG3"/>
<dbReference type="EMBL" id="CP022989">
    <property type="protein sequence ID" value="ASV99229.1"/>
    <property type="molecule type" value="Genomic_DNA"/>
</dbReference>
<dbReference type="Proteomes" id="UP000215158">
    <property type="component" value="Chromosome 1"/>
</dbReference>
<dbReference type="KEGG" id="parb:CJU94_14355"/>
<protein>
    <submittedName>
        <fullName evidence="2">Uncharacterized protein</fullName>
    </submittedName>
</protein>
<proteinExistence type="predicted"/>
<feature type="transmembrane region" description="Helical" evidence="1">
    <location>
        <begin position="46"/>
        <end position="65"/>
    </location>
</feature>